<gene>
    <name evidence="2" type="ORF">GCM10017600_18210</name>
</gene>
<dbReference type="SUPFAM" id="SSF47413">
    <property type="entry name" value="lambda repressor-like DNA-binding domains"/>
    <property type="match status" value="1"/>
</dbReference>
<comment type="caution">
    <text evidence="2">The sequence shown here is derived from an EMBL/GenBank/DDBJ whole genome shotgun (WGS) entry which is preliminary data.</text>
</comment>
<protein>
    <submittedName>
        <fullName evidence="2">Transcriptional regulator</fullName>
    </submittedName>
</protein>
<dbReference type="InterPro" id="IPR043917">
    <property type="entry name" value="DUF5753"/>
</dbReference>
<evidence type="ECO:0000259" key="1">
    <source>
        <dbReference type="PROSITE" id="PS50943"/>
    </source>
</evidence>
<dbReference type="PROSITE" id="PS50943">
    <property type="entry name" value="HTH_CROC1"/>
    <property type="match status" value="1"/>
</dbReference>
<dbReference type="Gene3D" id="1.10.260.40">
    <property type="entry name" value="lambda repressor-like DNA-binding domains"/>
    <property type="match status" value="1"/>
</dbReference>
<dbReference type="Pfam" id="PF19054">
    <property type="entry name" value="DUF5753"/>
    <property type="match status" value="1"/>
</dbReference>
<feature type="domain" description="HTH cro/C1-type" evidence="1">
    <location>
        <begin position="21"/>
        <end position="77"/>
    </location>
</feature>
<keyword evidence="3" id="KW-1185">Reference proteome</keyword>
<dbReference type="AlphaFoldDB" id="A0A9W6HY28"/>
<dbReference type="Proteomes" id="UP001143474">
    <property type="component" value="Unassembled WGS sequence"/>
</dbReference>
<reference evidence="2" key="1">
    <citation type="journal article" date="2014" name="Int. J. Syst. Evol. Microbiol.">
        <title>Complete genome sequence of Corynebacterium casei LMG S-19264T (=DSM 44701T), isolated from a smear-ripened cheese.</title>
        <authorList>
            <consortium name="US DOE Joint Genome Institute (JGI-PGF)"/>
            <person name="Walter F."/>
            <person name="Albersmeier A."/>
            <person name="Kalinowski J."/>
            <person name="Ruckert C."/>
        </authorList>
    </citation>
    <scope>NUCLEOTIDE SEQUENCE</scope>
    <source>
        <strain evidence="2">VKM Ac-2007</strain>
    </source>
</reference>
<evidence type="ECO:0000313" key="3">
    <source>
        <dbReference type="Proteomes" id="UP001143474"/>
    </source>
</evidence>
<name>A0A9W6HY28_9ACTN</name>
<reference evidence="2" key="2">
    <citation type="submission" date="2023-01" db="EMBL/GenBank/DDBJ databases">
        <authorList>
            <person name="Sun Q."/>
            <person name="Evtushenko L."/>
        </authorList>
    </citation>
    <scope>NUCLEOTIDE SEQUENCE</scope>
    <source>
        <strain evidence="2">VKM Ac-2007</strain>
    </source>
</reference>
<dbReference type="RefSeq" id="WP_271216906.1">
    <property type="nucleotide sequence ID" value="NZ_BAAAVD010000044.1"/>
</dbReference>
<dbReference type="InterPro" id="IPR001387">
    <property type="entry name" value="Cro/C1-type_HTH"/>
</dbReference>
<organism evidence="2 3">
    <name type="scientific">Streptosporangium carneum</name>
    <dbReference type="NCBI Taxonomy" id="47481"/>
    <lineage>
        <taxon>Bacteria</taxon>
        <taxon>Bacillati</taxon>
        <taxon>Actinomycetota</taxon>
        <taxon>Actinomycetes</taxon>
        <taxon>Streptosporangiales</taxon>
        <taxon>Streptosporangiaceae</taxon>
        <taxon>Streptosporangium</taxon>
    </lineage>
</organism>
<dbReference type="Pfam" id="PF13560">
    <property type="entry name" value="HTH_31"/>
    <property type="match status" value="1"/>
</dbReference>
<dbReference type="CDD" id="cd00093">
    <property type="entry name" value="HTH_XRE"/>
    <property type="match status" value="1"/>
</dbReference>
<dbReference type="SMART" id="SM00530">
    <property type="entry name" value="HTH_XRE"/>
    <property type="match status" value="1"/>
</dbReference>
<dbReference type="EMBL" id="BSEV01000002">
    <property type="protein sequence ID" value="GLK08416.1"/>
    <property type="molecule type" value="Genomic_DNA"/>
</dbReference>
<dbReference type="GO" id="GO:0003677">
    <property type="term" value="F:DNA binding"/>
    <property type="evidence" value="ECO:0007669"/>
    <property type="project" value="InterPro"/>
</dbReference>
<accession>A0A9W6HY28</accession>
<dbReference type="InterPro" id="IPR010982">
    <property type="entry name" value="Lambda_DNA-bd_dom_sf"/>
</dbReference>
<proteinExistence type="predicted"/>
<sequence>MTASPEPDPYASPRIRFGAELRKIRLLAGLSQRELGGLIHLSGSQVSMVESGRRSPTLELARTVDAVLGRGRELTDLLDRLTREADQMPRWFRPWLDFESEAESLHVWQLAMVPGLFQVEGYARALIANEPGTTPEQAEERLAARLERQRLLDRARPPMMWVVLDESVLHRPVGGPEVMKEQMRQLLELAERPHISLQMLPYAAYGTVGLLGSFVVAEMPHEAPPVAYIDSQSTEDRVSDRTKEVKSLICRHGVIRADALSRRESLGLIKETMRRWTT</sequence>
<evidence type="ECO:0000313" key="2">
    <source>
        <dbReference type="EMBL" id="GLK08416.1"/>
    </source>
</evidence>